<dbReference type="RefSeq" id="WP_133801917.1">
    <property type="nucleotide sequence ID" value="NZ_SNWQ01000010.1"/>
</dbReference>
<organism evidence="4 5">
    <name type="scientific">Kribbella caucasensis</name>
    <dbReference type="NCBI Taxonomy" id="2512215"/>
    <lineage>
        <taxon>Bacteria</taxon>
        <taxon>Bacillati</taxon>
        <taxon>Actinomycetota</taxon>
        <taxon>Actinomycetes</taxon>
        <taxon>Propionibacteriales</taxon>
        <taxon>Kribbellaceae</taxon>
        <taxon>Kribbella</taxon>
    </lineage>
</organism>
<evidence type="ECO:0000256" key="1">
    <source>
        <dbReference type="SAM" id="Coils"/>
    </source>
</evidence>
<dbReference type="OrthoDB" id="9777444at2"/>
<dbReference type="PANTHER" id="PTHR31005">
    <property type="entry name" value="DUF4139 DOMAIN-CONTAINING PROTEIN"/>
    <property type="match status" value="1"/>
</dbReference>
<feature type="domain" description="DUF4139" evidence="2">
    <location>
        <begin position="212"/>
        <end position="521"/>
    </location>
</feature>
<comment type="caution">
    <text evidence="4">The sequence shown here is derived from an EMBL/GenBank/DDBJ whole genome shotgun (WGS) entry which is preliminary data.</text>
</comment>
<proteinExistence type="predicted"/>
<dbReference type="NCBIfam" id="TIGR02231">
    <property type="entry name" value="mucoidy inhibitor MuiA family protein"/>
    <property type="match status" value="1"/>
</dbReference>
<reference evidence="4 5" key="1">
    <citation type="submission" date="2019-03" db="EMBL/GenBank/DDBJ databases">
        <title>Genomic Encyclopedia of Type Strains, Phase III (KMG-III): the genomes of soil and plant-associated and newly described type strains.</title>
        <authorList>
            <person name="Whitman W."/>
        </authorList>
    </citation>
    <scope>NUCLEOTIDE SEQUENCE [LARGE SCALE GENOMIC DNA]</scope>
    <source>
        <strain evidence="4 5">VKM Ac-2527</strain>
    </source>
</reference>
<dbReference type="EMBL" id="SNWQ01000010">
    <property type="protein sequence ID" value="TDO46760.1"/>
    <property type="molecule type" value="Genomic_DNA"/>
</dbReference>
<dbReference type="Proteomes" id="UP000295388">
    <property type="component" value="Unassembled WGS sequence"/>
</dbReference>
<feature type="domain" description="DUF4140" evidence="3">
    <location>
        <begin position="13"/>
        <end position="105"/>
    </location>
</feature>
<gene>
    <name evidence="4" type="ORF">EV643_110143</name>
</gene>
<dbReference type="PANTHER" id="PTHR31005:SF8">
    <property type="entry name" value="DUF4139 DOMAIN-CONTAINING PROTEIN"/>
    <property type="match status" value="1"/>
</dbReference>
<dbReference type="Pfam" id="PF13598">
    <property type="entry name" value="DUF4139"/>
    <property type="match status" value="1"/>
</dbReference>
<sequence length="532" mass="57471">MTELVIDAPIVAVVVYPDRARITRRGRIKTPAGDQTVYVESLPLALQEDSVRVSGRGPATVLGVDVAMRHHPQAPDETVAELERQRREAQAVVEELTDADEVQDQLQMFLAQLGRRAGGTFARALAAGEASVELGEFTESLAGRLSAVRSERRQLAKQRHEAEERLAAADRRLAAVAEQRTPDRRSAAIGLAVVEDLPHPTTPVVSEAEVEVELSYVVPGAGWTSSYDIRLTGDQLTLSWYGLITQHTGEDWPECDLTLSTARPMLAAKIPELDPWYLDRHHPPVPVAPAAVPVSADVGRRAAYGAESLQAAAAPAFADLAATVEQGVTAATYTPPRPVAVPADGASHRATIASVDLDTVLDYVTAPVQSADVHLRATVVNSSAHTLPAGRAAVFHEADFVGSTALPMWAPGEDVELALGLDDRIRVERKLVRRTASKATLGSTRRREVEYETRIENHTPRTARVTVLDQLPVPRDHEIAVKPITAEPEPAETTDLGVVTWKLDLAAGAEIGIRLGFRVDAGRSVELTGWRE</sequence>
<feature type="coiled-coil region" evidence="1">
    <location>
        <begin position="145"/>
        <end position="179"/>
    </location>
</feature>
<accession>A0A4R6KAC8</accession>
<dbReference type="InterPro" id="IPR025554">
    <property type="entry name" value="DUF4140"/>
</dbReference>
<dbReference type="InterPro" id="IPR037291">
    <property type="entry name" value="DUF4139"/>
</dbReference>
<evidence type="ECO:0000259" key="3">
    <source>
        <dbReference type="Pfam" id="PF13600"/>
    </source>
</evidence>
<protein>
    <submittedName>
        <fullName evidence="4">Uncharacterized protein (TIGR02231 family)</fullName>
    </submittedName>
</protein>
<dbReference type="AlphaFoldDB" id="A0A4R6KAC8"/>
<dbReference type="InterPro" id="IPR011935">
    <property type="entry name" value="CHP02231"/>
</dbReference>
<evidence type="ECO:0000259" key="2">
    <source>
        <dbReference type="Pfam" id="PF13598"/>
    </source>
</evidence>
<keyword evidence="5" id="KW-1185">Reference proteome</keyword>
<evidence type="ECO:0000313" key="5">
    <source>
        <dbReference type="Proteomes" id="UP000295388"/>
    </source>
</evidence>
<name>A0A4R6KAC8_9ACTN</name>
<keyword evidence="1" id="KW-0175">Coiled coil</keyword>
<dbReference type="Pfam" id="PF13600">
    <property type="entry name" value="DUF4140"/>
    <property type="match status" value="1"/>
</dbReference>
<evidence type="ECO:0000313" key="4">
    <source>
        <dbReference type="EMBL" id="TDO46760.1"/>
    </source>
</evidence>